<keyword evidence="2" id="KW-1185">Reference proteome</keyword>
<organism evidence="1 2">
    <name type="scientific">Vermiconidia calcicola</name>
    <dbReference type="NCBI Taxonomy" id="1690605"/>
    <lineage>
        <taxon>Eukaryota</taxon>
        <taxon>Fungi</taxon>
        <taxon>Dikarya</taxon>
        <taxon>Ascomycota</taxon>
        <taxon>Pezizomycotina</taxon>
        <taxon>Dothideomycetes</taxon>
        <taxon>Dothideomycetidae</taxon>
        <taxon>Mycosphaerellales</taxon>
        <taxon>Extremaceae</taxon>
        <taxon>Vermiconidia</taxon>
    </lineage>
</organism>
<reference evidence="1" key="1">
    <citation type="submission" date="2023-07" db="EMBL/GenBank/DDBJ databases">
        <title>Black Yeasts Isolated from many extreme environments.</title>
        <authorList>
            <person name="Coleine C."/>
            <person name="Stajich J.E."/>
            <person name="Selbmann L."/>
        </authorList>
    </citation>
    <scope>NUCLEOTIDE SEQUENCE</scope>
    <source>
        <strain evidence="1">CCFEE 5714</strain>
    </source>
</reference>
<name>A0ACC3NMH3_9PEZI</name>
<accession>A0ACC3NMH3</accession>
<comment type="caution">
    <text evidence="1">The sequence shown here is derived from an EMBL/GenBank/DDBJ whole genome shotgun (WGS) entry which is preliminary data.</text>
</comment>
<evidence type="ECO:0000313" key="2">
    <source>
        <dbReference type="Proteomes" id="UP001281147"/>
    </source>
</evidence>
<evidence type="ECO:0000313" key="1">
    <source>
        <dbReference type="EMBL" id="KAK3719425.1"/>
    </source>
</evidence>
<dbReference type="Proteomes" id="UP001281147">
    <property type="component" value="Unassembled WGS sequence"/>
</dbReference>
<protein>
    <submittedName>
        <fullName evidence="1">Uncharacterized protein</fullName>
    </submittedName>
</protein>
<dbReference type="EMBL" id="JAUTXU010000026">
    <property type="protein sequence ID" value="KAK3719425.1"/>
    <property type="molecule type" value="Genomic_DNA"/>
</dbReference>
<gene>
    <name evidence="1" type="ORF">LTR37_004282</name>
</gene>
<sequence>MAPCLQSLPPELAEMISEDCLVSGDPLSLLALRLACREIETSTRRTWVRYFFTWRTVELDSAKLNKLQEIMNVPELASAVTALNVMCKDDAKLDDIGGSETRLTQAFPVALVAYPPKLALTLQNTRNLQEIYFQPHYDVAGNDIDYDGRIVVDYSATLAVVMSALHACDLRPTIVSDFQNEDFRLGIVRCRSMTHLAACFSNLECLEMNVFDAGGLTDSAVFGVRLTAGLNNMRYLKTLYLGFSQSRRSDKVFETLAEAAFLPSLAWISLQALDCTFKDLTLFLCKHAATLQGCDLFDIKFQDRRRLDLFTQLLELLHKSFHLERLNMMDMRDLTGKYGFSGMEQAVCYDEPDEEEYVFVEHRGEVRFETQDEVKHALNDMLNLPSLPPELLEILGDCIDSPDEWAALRLTCRQIQNATRRVWKKRFFMKRDIFLNRKSLSELVELSMVADLAGAVRGIFVQCEDDSKYLGYPASEQTLSPEPPSGLEPNEVLSLLLLALSNLANLIVVILRDAEDTPGKIDEDAFDGDYIVRYTFAFNQVMSAVEGSGLCPKVVASLQSIRATSFGTMDCSILSKIPRCLSKIEEFRTSVLVDGMGGFPVAPRFSGSEFGQQLVAGLSLMHSLRHLELELEKCPESLNALRVIFNAVFIPGLEGLVISETCCGPSILARFLRKHSATLRNCELAYMDWTDGEHEDERFSHILEELRHAQLLERLVVADMATARGDIDFPGMTAVKVYENNENEDGYVEVFQQIDRAVELEGVEQVQSGIPKMLECVVML</sequence>
<proteinExistence type="predicted"/>